<dbReference type="AlphaFoldDB" id="A0A3M7QRX2"/>
<comment type="caution">
    <text evidence="2">The sequence shown here is derived from an EMBL/GenBank/DDBJ whole genome shotgun (WGS) entry which is preliminary data.</text>
</comment>
<keyword evidence="3" id="KW-1185">Reference proteome</keyword>
<dbReference type="EMBL" id="REGN01005252">
    <property type="protein sequence ID" value="RNA14146.1"/>
    <property type="molecule type" value="Genomic_DNA"/>
</dbReference>
<reference evidence="2 3" key="1">
    <citation type="journal article" date="2018" name="Sci. Rep.">
        <title>Genomic signatures of local adaptation to the degree of environmental predictability in rotifers.</title>
        <authorList>
            <person name="Franch-Gras L."/>
            <person name="Hahn C."/>
            <person name="Garcia-Roger E.M."/>
            <person name="Carmona M.J."/>
            <person name="Serra M."/>
            <person name="Gomez A."/>
        </authorList>
    </citation>
    <scope>NUCLEOTIDE SEQUENCE [LARGE SCALE GENOMIC DNA]</scope>
    <source>
        <strain evidence="2">HYR1</strain>
    </source>
</reference>
<evidence type="ECO:0000313" key="2">
    <source>
        <dbReference type="EMBL" id="RNA14146.1"/>
    </source>
</evidence>
<sequence length="82" mass="9742">MSIQTRDLKESQCIVFVYATFIIIIIKNLAFQHFKRFLKQQNLSLILISILLKLYKNARSSSLSHLEALRDRNEKISWLFEI</sequence>
<evidence type="ECO:0000313" key="3">
    <source>
        <dbReference type="Proteomes" id="UP000276133"/>
    </source>
</evidence>
<accession>A0A3M7QRX2</accession>
<proteinExistence type="predicted"/>
<dbReference type="Proteomes" id="UP000276133">
    <property type="component" value="Unassembled WGS sequence"/>
</dbReference>
<feature type="transmembrane region" description="Helical" evidence="1">
    <location>
        <begin position="12"/>
        <end position="31"/>
    </location>
</feature>
<keyword evidence="1" id="KW-0812">Transmembrane</keyword>
<keyword evidence="1" id="KW-0472">Membrane</keyword>
<organism evidence="2 3">
    <name type="scientific">Brachionus plicatilis</name>
    <name type="common">Marine rotifer</name>
    <name type="synonym">Brachionus muelleri</name>
    <dbReference type="NCBI Taxonomy" id="10195"/>
    <lineage>
        <taxon>Eukaryota</taxon>
        <taxon>Metazoa</taxon>
        <taxon>Spiralia</taxon>
        <taxon>Gnathifera</taxon>
        <taxon>Rotifera</taxon>
        <taxon>Eurotatoria</taxon>
        <taxon>Monogononta</taxon>
        <taxon>Pseudotrocha</taxon>
        <taxon>Ploima</taxon>
        <taxon>Brachionidae</taxon>
        <taxon>Brachionus</taxon>
    </lineage>
</organism>
<keyword evidence="1" id="KW-1133">Transmembrane helix</keyword>
<protein>
    <submittedName>
        <fullName evidence="2">Uncharacterized protein</fullName>
    </submittedName>
</protein>
<evidence type="ECO:0000256" key="1">
    <source>
        <dbReference type="SAM" id="Phobius"/>
    </source>
</evidence>
<name>A0A3M7QRX2_BRAPC</name>
<gene>
    <name evidence="2" type="ORF">BpHYR1_010094</name>
</gene>